<evidence type="ECO:0000256" key="2">
    <source>
        <dbReference type="SAM" id="Phobius"/>
    </source>
</evidence>
<keyword evidence="2" id="KW-1133">Transmembrane helix</keyword>
<proteinExistence type="predicted"/>
<dbReference type="Proteomes" id="UP001420932">
    <property type="component" value="Unassembled WGS sequence"/>
</dbReference>
<gene>
    <name evidence="3" type="ORF">Syun_030040</name>
</gene>
<protein>
    <submittedName>
        <fullName evidence="3">Uncharacterized protein</fullName>
    </submittedName>
</protein>
<keyword evidence="4" id="KW-1185">Reference proteome</keyword>
<accession>A0AAP0HKE9</accession>
<feature type="region of interest" description="Disordered" evidence="1">
    <location>
        <begin position="1"/>
        <end position="31"/>
    </location>
</feature>
<keyword evidence="2" id="KW-0472">Membrane</keyword>
<evidence type="ECO:0000313" key="3">
    <source>
        <dbReference type="EMBL" id="KAK9087646.1"/>
    </source>
</evidence>
<comment type="caution">
    <text evidence="3">The sequence shown here is derived from an EMBL/GenBank/DDBJ whole genome shotgun (WGS) entry which is preliminary data.</text>
</comment>
<sequence length="283" mass="32039">MATASSSISSSSSSSSDSSTSSSRRDRRLRRKNRDPHRLRFLLLHLLHRIRLLHRRVATAVFAERTGTRIVFDFFFFIFFIGFVFLIVASRPPSSPKEQGLDQDPQEEGVAIEARKKASQRIVASRPPYSPKEQGLDQPILPLLPLRPITADHVSVPDHNNFIPPMETGEDVKEDLEKVKVVIHLIGVSLKTDVAAKMRNDCNMLKEEIVNLFSQTMDKVEDRFDTRLRHNYRLVGDRVAAVERHISKYGSEINRVVVQMKAQLNGWNVLSAIGQPSCKGSDK</sequence>
<dbReference type="AlphaFoldDB" id="A0AAP0HKE9"/>
<evidence type="ECO:0000256" key="1">
    <source>
        <dbReference type="SAM" id="MobiDB-lite"/>
    </source>
</evidence>
<name>A0AAP0HKE9_9MAGN</name>
<keyword evidence="2" id="KW-0812">Transmembrane</keyword>
<reference evidence="3 4" key="1">
    <citation type="submission" date="2024-01" db="EMBL/GenBank/DDBJ databases">
        <title>Genome assemblies of Stephania.</title>
        <authorList>
            <person name="Yang L."/>
        </authorList>
    </citation>
    <scope>NUCLEOTIDE SEQUENCE [LARGE SCALE GENOMIC DNA]</scope>
    <source>
        <strain evidence="3">YNDBR</strain>
        <tissue evidence="3">Leaf</tissue>
    </source>
</reference>
<dbReference type="EMBL" id="JBBNAF010000013">
    <property type="protein sequence ID" value="KAK9087646.1"/>
    <property type="molecule type" value="Genomic_DNA"/>
</dbReference>
<organism evidence="3 4">
    <name type="scientific">Stephania yunnanensis</name>
    <dbReference type="NCBI Taxonomy" id="152371"/>
    <lineage>
        <taxon>Eukaryota</taxon>
        <taxon>Viridiplantae</taxon>
        <taxon>Streptophyta</taxon>
        <taxon>Embryophyta</taxon>
        <taxon>Tracheophyta</taxon>
        <taxon>Spermatophyta</taxon>
        <taxon>Magnoliopsida</taxon>
        <taxon>Ranunculales</taxon>
        <taxon>Menispermaceae</taxon>
        <taxon>Menispermoideae</taxon>
        <taxon>Cissampelideae</taxon>
        <taxon>Stephania</taxon>
    </lineage>
</organism>
<feature type="compositionally biased region" description="Low complexity" evidence="1">
    <location>
        <begin position="1"/>
        <end position="22"/>
    </location>
</feature>
<evidence type="ECO:0000313" key="4">
    <source>
        <dbReference type="Proteomes" id="UP001420932"/>
    </source>
</evidence>
<feature type="transmembrane region" description="Helical" evidence="2">
    <location>
        <begin position="70"/>
        <end position="89"/>
    </location>
</feature>